<protein>
    <submittedName>
        <fullName evidence="1">Zea mays Retrotransposon Opie-2</fullName>
    </submittedName>
</protein>
<dbReference type="OrthoDB" id="121998at2759"/>
<organism evidence="1 2">
    <name type="scientific">Phytophthora megakarya</name>
    <dbReference type="NCBI Taxonomy" id="4795"/>
    <lineage>
        <taxon>Eukaryota</taxon>
        <taxon>Sar</taxon>
        <taxon>Stramenopiles</taxon>
        <taxon>Oomycota</taxon>
        <taxon>Peronosporomycetes</taxon>
        <taxon>Peronosporales</taxon>
        <taxon>Peronosporaceae</taxon>
        <taxon>Phytophthora</taxon>
    </lineage>
</organism>
<reference evidence="2" key="1">
    <citation type="submission" date="2017-03" db="EMBL/GenBank/DDBJ databases">
        <title>Phytopthora megakarya and P. palmivora, two closely related causual agents of cacao black pod achieved similar genome size and gene model numbers by different mechanisms.</title>
        <authorList>
            <person name="Ali S."/>
            <person name="Shao J."/>
            <person name="Larry D.J."/>
            <person name="Kronmiller B."/>
            <person name="Shen D."/>
            <person name="Strem M.D."/>
            <person name="Melnick R.L."/>
            <person name="Guiltinan M.J."/>
            <person name="Tyler B.M."/>
            <person name="Meinhardt L.W."/>
            <person name="Bailey B.A."/>
        </authorList>
    </citation>
    <scope>NUCLEOTIDE SEQUENCE [LARGE SCALE GENOMIC DNA]</scope>
    <source>
        <strain evidence="2">zdho120</strain>
    </source>
</reference>
<gene>
    <name evidence="1" type="ORF">PHMEG_0008092</name>
</gene>
<dbReference type="STRING" id="4795.A0A225WM12"/>
<name>A0A225WM12_9STRA</name>
<comment type="caution">
    <text evidence="1">The sequence shown here is derived from an EMBL/GenBank/DDBJ whole genome shotgun (WGS) entry which is preliminary data.</text>
</comment>
<evidence type="ECO:0000313" key="1">
    <source>
        <dbReference type="EMBL" id="OWZ17900.1"/>
    </source>
</evidence>
<evidence type="ECO:0000313" key="2">
    <source>
        <dbReference type="Proteomes" id="UP000198211"/>
    </source>
</evidence>
<dbReference type="CDD" id="cd09272">
    <property type="entry name" value="RNase_HI_RT_Ty1"/>
    <property type="match status" value="1"/>
</dbReference>
<dbReference type="EMBL" id="NBNE01000675">
    <property type="protein sequence ID" value="OWZ17900.1"/>
    <property type="molecule type" value="Genomic_DNA"/>
</dbReference>
<proteinExistence type="predicted"/>
<accession>A0A225WM12</accession>
<dbReference type="Proteomes" id="UP000198211">
    <property type="component" value="Unassembled WGS sequence"/>
</dbReference>
<keyword evidence="2" id="KW-1185">Reference proteome</keyword>
<dbReference type="AlphaFoldDB" id="A0A225WM12"/>
<sequence length="96" mass="10910">MSITLYSKKQSAVALSTAETEYIAVAAAVQYCLWLDSKDNNLTLNTDNQSAIKKMKNHATIAHMKHINIKFHLKRDAIRNMDIKLSYRPTAEMKPT</sequence>